<keyword evidence="3" id="KW-1185">Reference proteome</keyword>
<gene>
    <name evidence="2" type="ordered locus">PP_1712</name>
</gene>
<dbReference type="BioCyc" id="PPUT160488:G1G01-1813-MONOMER"/>
<accession>Q88M62</accession>
<dbReference type="PATRIC" id="fig|160488.4.peg.1805"/>
<dbReference type="AlphaFoldDB" id="Q88M62"/>
<evidence type="ECO:0000313" key="3">
    <source>
        <dbReference type="Proteomes" id="UP000000556"/>
    </source>
</evidence>
<dbReference type="Gene3D" id="2.80.10.50">
    <property type="match status" value="1"/>
</dbReference>
<protein>
    <submittedName>
        <fullName evidence="2">Uncharacterized protein</fullName>
    </submittedName>
</protein>
<feature type="region of interest" description="Disordered" evidence="1">
    <location>
        <begin position="1"/>
        <end position="24"/>
    </location>
</feature>
<sequence length="469" mass="51198">MELNAMIRTKKHFPSTQPVPPSPQALQQLPVAPIDLSYGHKGHDHFTPKALQQLPVAPIDLSYGHKGHGHFTQSGRGNMGSTTSVLRSKVRPARFYVTGHQTDPDGLHSVFIACLDAHGKLDTTFNGSGMVNFNTLTTDRYRNATGVVEDMAGNLLVTVELFGESTTHLWKLIAKGEPDLGFGQGKGYIDTRALFGADLVLDKVACHQEGLVATAARYEAGDFKAVVVALDSNGRRDPQFGENGLLALSNLIPEGSLHSLEGIAVISPTAGVQRIVICTYIKCDSSWYSVTSGLSLTGRLDDKFGEVGHHWSDEGIINSGFTVEDSSQRITLYGQHYSIDDDRSQPTLYRLDYAGEPAREFNQGQVVRFGIDGGWSHIEETEGGLIGYGGFFYFNLAVRYQSDGQLDTRFVSPHGYGQFGAFSPEDGFYTAENSIVVDTENQRMVVSGEDVQQGYRLPCLLALSLKPDQ</sequence>
<organism evidence="2 3">
    <name type="scientific">Pseudomonas putida (strain ATCC 47054 / DSM 6125 / CFBP 8728 / NCIMB 11950 / KT2440)</name>
    <dbReference type="NCBI Taxonomy" id="160488"/>
    <lineage>
        <taxon>Bacteria</taxon>
        <taxon>Pseudomonadati</taxon>
        <taxon>Pseudomonadota</taxon>
        <taxon>Gammaproteobacteria</taxon>
        <taxon>Pseudomonadales</taxon>
        <taxon>Pseudomonadaceae</taxon>
        <taxon>Pseudomonas</taxon>
    </lineage>
</organism>
<dbReference type="PaxDb" id="160488-PP_1712"/>
<dbReference type="OrthoDB" id="7028465at2"/>
<dbReference type="EMBL" id="AE015451">
    <property type="protein sequence ID" value="AAN67333.1"/>
    <property type="molecule type" value="Genomic_DNA"/>
</dbReference>
<evidence type="ECO:0000256" key="1">
    <source>
        <dbReference type="SAM" id="MobiDB-lite"/>
    </source>
</evidence>
<proteinExistence type="predicted"/>
<dbReference type="HOGENOM" id="CLU_650302_0_0_6"/>
<evidence type="ECO:0000313" key="2">
    <source>
        <dbReference type="EMBL" id="AAN67333.1"/>
    </source>
</evidence>
<name>Q88M62_PSEPK</name>
<reference evidence="2 3" key="1">
    <citation type="journal article" date="2002" name="Environ. Microbiol.">
        <title>Complete genome sequence and comparative analysis of the metabolically versatile Pseudomonas putida KT2440.</title>
        <authorList>
            <person name="Nelson K.E."/>
            <person name="Weinel C."/>
            <person name="Paulsen I.T."/>
            <person name="Dodson R.J."/>
            <person name="Hilbert H."/>
            <person name="Martins dos Santos V.A."/>
            <person name="Fouts D.E."/>
            <person name="Gill S.R."/>
            <person name="Pop M."/>
            <person name="Holmes M."/>
            <person name="Brinkac L."/>
            <person name="Beanan M."/>
            <person name="DeBoy R.T."/>
            <person name="Daugherty S."/>
            <person name="Kolonay J."/>
            <person name="Madupu R."/>
            <person name="Nelson W."/>
            <person name="White O."/>
            <person name="Peterson J."/>
            <person name="Khouri H."/>
            <person name="Hance I."/>
            <person name="Chris Lee P."/>
            <person name="Holtzapple E."/>
            <person name="Scanlan D."/>
            <person name="Tran K."/>
            <person name="Moazzez A."/>
            <person name="Utterback T."/>
            <person name="Rizzo M."/>
            <person name="Lee K."/>
            <person name="Kosack D."/>
            <person name="Moestl D."/>
            <person name="Wedler H."/>
            <person name="Lauber J."/>
            <person name="Stjepandic D."/>
            <person name="Hoheisel J."/>
            <person name="Straetz M."/>
            <person name="Heim S."/>
            <person name="Kiewitz C."/>
            <person name="Eisen J.A."/>
            <person name="Timmis K.N."/>
            <person name="Dusterhoft A."/>
            <person name="Tummler B."/>
            <person name="Fraser C.M."/>
        </authorList>
    </citation>
    <scope>NUCLEOTIDE SEQUENCE [LARGE SCALE GENOMIC DNA]</scope>
    <source>
        <strain evidence="3">ATCC 47054 / DSM 6125 / CFBP 8728 / NCIMB 11950 / KT2440</strain>
    </source>
</reference>
<reference evidence="2 3" key="2">
    <citation type="journal article" date="2016" name="Environ. Microbiol.">
        <title>The revisited genome of Pseudomonas putida KT2440 enlightens its value as a robust metabolic chassis.</title>
        <authorList>
            <person name="Belda E."/>
            <person name="van Heck R.G."/>
            <person name="Lopez-Sanchez M.J."/>
            <person name="Cruveiller S."/>
            <person name="Barbe V."/>
            <person name="Fraser C."/>
            <person name="Klenk H.P."/>
            <person name="Petersen J."/>
            <person name="Morgat A."/>
            <person name="Nikel P.I."/>
            <person name="Vallenet D."/>
            <person name="Rouy Z."/>
            <person name="Sekowska A."/>
            <person name="Martins Dos Santos V.A."/>
            <person name="de Lorenzo V."/>
            <person name="Danchin A."/>
            <person name="Medigue C."/>
        </authorList>
    </citation>
    <scope>NUCLEOTIDE SEQUENCE [LARGE SCALE GENOMIC DNA]</scope>
    <source>
        <strain evidence="3">ATCC 47054 / DSM 6125 / CFBP 8728 / NCIMB 11950 / KT2440</strain>
    </source>
</reference>
<dbReference type="Proteomes" id="UP000000556">
    <property type="component" value="Chromosome"/>
</dbReference>
<dbReference type="KEGG" id="ppu:PP_1712"/>